<dbReference type="InterPro" id="IPR028888">
    <property type="entry name" value="MOCS2B_euk"/>
</dbReference>
<dbReference type="InterPro" id="IPR039640">
    <property type="entry name" value="SCAB"/>
</dbReference>
<feature type="domain" description="Stomatal closure-related actin-binding protein PH" evidence="9">
    <location>
        <begin position="380"/>
        <end position="480"/>
    </location>
</feature>
<feature type="domain" description="Stomatal closure-related actin-binding protein actin-binding" evidence="7">
    <location>
        <begin position="54"/>
        <end position="96"/>
    </location>
</feature>
<evidence type="ECO:0000259" key="7">
    <source>
        <dbReference type="Pfam" id="PF16711"/>
    </source>
</evidence>
<dbReference type="GO" id="GO:1990140">
    <property type="term" value="C:molybdopterin synthase complex"/>
    <property type="evidence" value="ECO:0007669"/>
    <property type="project" value="UniProtKB-UniRule"/>
</dbReference>
<protein>
    <recommendedName>
        <fullName evidence="4">Molybdopterin synthase catalytic subunit</fullName>
        <ecNumber evidence="4">2.8.1.12</ecNumber>
    </recommendedName>
    <alternativeName>
        <fullName evidence="4">Molybdenum cofactor synthesis protein 2 large subunit</fullName>
    </alternativeName>
    <alternativeName>
        <fullName evidence="4">Molybdenum cofactor synthesis protein 2B</fullName>
        <shortName evidence="4">MOCS2B</shortName>
    </alternativeName>
</protein>
<dbReference type="PANTHER" id="PTHR31172:SF3">
    <property type="entry name" value="STOMATAL CLOSURE-RELATED ACTIN-BINDING PROTEIN 1"/>
    <property type="match status" value="1"/>
</dbReference>
<gene>
    <name evidence="10" type="ORF">L484_002624</name>
</gene>
<keyword evidence="5" id="KW-0175">Coiled coil</keyword>
<dbReference type="GO" id="GO:0006777">
    <property type="term" value="P:Mo-molybdopterin cofactor biosynthetic process"/>
    <property type="evidence" value="ECO:0007669"/>
    <property type="project" value="UniProtKB-UniRule"/>
</dbReference>
<dbReference type="InterPro" id="IPR032012">
    <property type="entry name" value="SCAB-ABD"/>
</dbReference>
<evidence type="ECO:0000313" key="10">
    <source>
        <dbReference type="EMBL" id="EXB63375.1"/>
    </source>
</evidence>
<keyword evidence="1 4" id="KW-0963">Cytoplasm</keyword>
<evidence type="ECO:0000256" key="5">
    <source>
        <dbReference type="SAM" id="Coils"/>
    </source>
</evidence>
<dbReference type="FunFam" id="1.20.5.440:FF:000004">
    <property type="entry name" value="Stomatal closure-related actin-binding protein"/>
    <property type="match status" value="1"/>
</dbReference>
<dbReference type="Gene3D" id="2.30.29.140">
    <property type="match status" value="1"/>
</dbReference>
<keyword evidence="3 4" id="KW-0501">Molybdenum cofactor biosynthesis</keyword>
<comment type="catalytic activity">
    <reaction evidence="4">
        <text>2 [molybdopterin-synthase sulfur-carrier protein]-C-terminal-Gly-aminoethanethioate + cyclic pyranopterin phosphate + H2O = molybdopterin + 2 [molybdopterin-synthase sulfur-carrier protein]-C-terminal Gly-Gly + 2 H(+)</text>
        <dbReference type="Rhea" id="RHEA:26333"/>
        <dbReference type="Rhea" id="RHEA-COMP:12202"/>
        <dbReference type="Rhea" id="RHEA-COMP:19907"/>
        <dbReference type="ChEBI" id="CHEBI:15377"/>
        <dbReference type="ChEBI" id="CHEBI:15378"/>
        <dbReference type="ChEBI" id="CHEBI:58698"/>
        <dbReference type="ChEBI" id="CHEBI:59648"/>
        <dbReference type="ChEBI" id="CHEBI:90778"/>
        <dbReference type="ChEBI" id="CHEBI:232372"/>
        <dbReference type="EC" id="2.8.1.12"/>
    </reaction>
</comment>
<dbReference type="Pfam" id="PF16711">
    <property type="entry name" value="SCAB-ABD"/>
    <property type="match status" value="1"/>
</dbReference>
<keyword evidence="11" id="KW-1185">Reference proteome</keyword>
<dbReference type="EC" id="2.8.1.12" evidence="4"/>
<dbReference type="Gene3D" id="2.60.40.2700">
    <property type="match status" value="1"/>
</dbReference>
<evidence type="ECO:0000256" key="2">
    <source>
        <dbReference type="ARBA" id="ARBA00022679"/>
    </source>
</evidence>
<dbReference type="Proteomes" id="UP000030645">
    <property type="component" value="Unassembled WGS sequence"/>
</dbReference>
<keyword evidence="2 4" id="KW-0808">Transferase</keyword>
<dbReference type="UniPathway" id="UPA00344"/>
<dbReference type="AlphaFoldDB" id="W9R915"/>
<comment type="pathway">
    <text evidence="4">Cofactor biosynthesis; molybdopterin biosynthesis.</text>
</comment>
<sequence>MTRVSRDFGDTMQREAVPAVSADVIFASSRFPNYKLGANNQIVEGKDDPRVLSMKEVVARETAQLLEQQKRLSVRDLASKFEKGLAAAAKLSEEARLREAASLEKHVLLKKLRDALESLRGRVAGRNKDDVEEAIAMVEALAIQLTQREGELMQEKAEVKKLANFLKQASEDARKLVDEERAFARAEIEAARAAVQRVEEALQEQERMSRASGKQDLEELMKEVQEARRIKMLHQPSKVMDMEHELQALRKQLAEKSKHYLRLQKELAINKKGMENNQLFELDGVEALGSYLQIQPCPDNAPDLSQCSIQWYRVSSEGGKKELISGATKLVYAPEPFDVGRILQVDITAEGQTKTLTTTGAIDPAAGLGSYVEALVRKHDVEFNVVITQMNGVNQQSESIHVFHIGKMRIKLCKGKTTVAKEYYSTSMQLCGVRGGGNAAAQALFWQAKKGLSFVLAFESERERNAALMLARRFAFDCNAKAIPKFHHFIFALLSFETFSANSSFLLFPGDSDMVDDEKTLVEILDEHTPIDISKYINYVSAPQAGAIATFSGTTRDTFEGKQVVELRYEAYVPMAIKCMKSICSSARSSWNLHSVAVVHRLGPVLVGETSVFIAASSVHRVDALEACKFVIDEVKASVPIWKKEVYSDGEVWKENSEFSERRLDFGKDDDDGRSGVKEVEKVHRHERKSCCGAKVKVKDESAAEIIPSNGVGERN</sequence>
<dbReference type="PANTHER" id="PTHR31172">
    <property type="entry name" value="STOMATAL CLOSURE-RELATED ACTIN-BINDING PROTEIN 1"/>
    <property type="match status" value="1"/>
</dbReference>
<comment type="similarity">
    <text evidence="4">Belongs to the MoaE family. MOCS2B subfamily.</text>
</comment>
<proteinExistence type="inferred from homology"/>
<dbReference type="HAMAP" id="MF_03052">
    <property type="entry name" value="MOC2B"/>
    <property type="match status" value="1"/>
</dbReference>
<evidence type="ECO:0000259" key="6">
    <source>
        <dbReference type="Pfam" id="PF16709"/>
    </source>
</evidence>
<reference evidence="11" key="1">
    <citation type="submission" date="2013-01" db="EMBL/GenBank/DDBJ databases">
        <title>Draft Genome Sequence of a Mulberry Tree, Morus notabilis C.K. Schneid.</title>
        <authorList>
            <person name="He N."/>
            <person name="Zhao S."/>
        </authorList>
    </citation>
    <scope>NUCLEOTIDE SEQUENCE</scope>
</reference>
<dbReference type="FunFam" id="3.90.1170.40:FF:000002">
    <property type="entry name" value="Molybdopterin synthase catalytic subunit"/>
    <property type="match status" value="1"/>
</dbReference>
<dbReference type="InterPro" id="IPR003448">
    <property type="entry name" value="Mopterin_biosynth_MoaE"/>
</dbReference>
<dbReference type="CDD" id="cd00756">
    <property type="entry name" value="MoaE"/>
    <property type="match status" value="1"/>
</dbReference>
<evidence type="ECO:0000256" key="4">
    <source>
        <dbReference type="HAMAP-Rule" id="MF_03052"/>
    </source>
</evidence>
<dbReference type="GO" id="GO:0007015">
    <property type="term" value="P:actin filament organization"/>
    <property type="evidence" value="ECO:0007669"/>
    <property type="project" value="InterPro"/>
</dbReference>
<dbReference type="EMBL" id="KE344486">
    <property type="protein sequence ID" value="EXB63375.1"/>
    <property type="molecule type" value="Genomic_DNA"/>
</dbReference>
<dbReference type="Gene3D" id="3.90.1170.40">
    <property type="entry name" value="Molybdopterin biosynthesis MoaE subunit"/>
    <property type="match status" value="1"/>
</dbReference>
<dbReference type="SUPFAM" id="SSF54690">
    <property type="entry name" value="Molybdopterin synthase subunit MoaE"/>
    <property type="match status" value="1"/>
</dbReference>
<dbReference type="GO" id="GO:0003779">
    <property type="term" value="F:actin binding"/>
    <property type="evidence" value="ECO:0007669"/>
    <property type="project" value="InterPro"/>
</dbReference>
<dbReference type="Gene3D" id="1.20.5.440">
    <property type="entry name" value="ATP synthase delta/epsilon subunit, C-terminal domain"/>
    <property type="match status" value="1"/>
</dbReference>
<dbReference type="InterPro" id="IPR032015">
    <property type="entry name" value="SCAB-Ig"/>
</dbReference>
<evidence type="ECO:0000259" key="9">
    <source>
        <dbReference type="Pfam" id="PF17684"/>
    </source>
</evidence>
<dbReference type="InterPro" id="IPR032009">
    <property type="entry name" value="SCAB_CC"/>
</dbReference>
<dbReference type="STRING" id="981085.W9R915"/>
<dbReference type="Pfam" id="PF17684">
    <property type="entry name" value="SCAB-PH"/>
    <property type="match status" value="1"/>
</dbReference>
<organism evidence="10 11">
    <name type="scientific">Morus notabilis</name>
    <dbReference type="NCBI Taxonomy" id="981085"/>
    <lineage>
        <taxon>Eukaryota</taxon>
        <taxon>Viridiplantae</taxon>
        <taxon>Streptophyta</taxon>
        <taxon>Embryophyta</taxon>
        <taxon>Tracheophyta</taxon>
        <taxon>Spermatophyta</taxon>
        <taxon>Magnoliopsida</taxon>
        <taxon>eudicotyledons</taxon>
        <taxon>Gunneridae</taxon>
        <taxon>Pentapetalae</taxon>
        <taxon>rosids</taxon>
        <taxon>fabids</taxon>
        <taxon>Rosales</taxon>
        <taxon>Moraceae</taxon>
        <taxon>Moreae</taxon>
        <taxon>Morus</taxon>
    </lineage>
</organism>
<feature type="domain" description="Stomatal closure-related actin-binding protein Ig" evidence="6">
    <location>
        <begin position="280"/>
        <end position="377"/>
    </location>
</feature>
<feature type="binding site" evidence="4">
    <location>
        <begin position="643"/>
        <end position="645"/>
    </location>
    <ligand>
        <name>substrate</name>
    </ligand>
</feature>
<name>W9R915_9ROSA</name>
<comment type="subcellular location">
    <subcellularLocation>
        <location evidence="4">Cytoplasm</location>
    </subcellularLocation>
</comment>
<feature type="coiled-coil region" evidence="5">
    <location>
        <begin position="152"/>
        <end position="266"/>
    </location>
</feature>
<evidence type="ECO:0000256" key="3">
    <source>
        <dbReference type="ARBA" id="ARBA00023150"/>
    </source>
</evidence>
<dbReference type="Pfam" id="PF02391">
    <property type="entry name" value="MoaE"/>
    <property type="match status" value="1"/>
</dbReference>
<dbReference type="InterPro" id="IPR036563">
    <property type="entry name" value="MoaE_sf"/>
</dbReference>
<accession>W9R915</accession>
<comment type="subunit">
    <text evidence="4">Heterotetramer; composed of 2 small (MOCS2A) and 2 large (MOCS2B) subunits.</text>
</comment>
<comment type="function">
    <text evidence="4">Catalytic subunit of the molybdopterin synthase complex, a complex that catalyzes the conversion of precursor Z into molybdopterin. Acts by mediating the incorporation of 2 sulfur atoms from thiocarboxylated MOCS2A into precursor Z to generate a dithiolene group.</text>
</comment>
<evidence type="ECO:0000259" key="8">
    <source>
        <dbReference type="Pfam" id="PF16712"/>
    </source>
</evidence>
<dbReference type="GO" id="GO:0010119">
    <property type="term" value="P:regulation of stomatal movement"/>
    <property type="evidence" value="ECO:0007669"/>
    <property type="project" value="InterPro"/>
</dbReference>
<feature type="binding site" evidence="4">
    <location>
        <position position="636"/>
    </location>
    <ligand>
        <name>substrate</name>
    </ligand>
</feature>
<dbReference type="Pfam" id="PF16712">
    <property type="entry name" value="SCAB_CC"/>
    <property type="match status" value="1"/>
</dbReference>
<dbReference type="GO" id="GO:0030366">
    <property type="term" value="F:molybdopterin synthase activity"/>
    <property type="evidence" value="ECO:0007669"/>
    <property type="project" value="UniProtKB-UniRule"/>
</dbReference>
<evidence type="ECO:0000256" key="1">
    <source>
        <dbReference type="ARBA" id="ARBA00022490"/>
    </source>
</evidence>
<evidence type="ECO:0000313" key="11">
    <source>
        <dbReference type="Proteomes" id="UP000030645"/>
    </source>
</evidence>
<dbReference type="InterPro" id="IPR041144">
    <property type="entry name" value="SCAB-PH"/>
</dbReference>
<dbReference type="Pfam" id="PF16709">
    <property type="entry name" value="SCAB-Ig"/>
    <property type="match status" value="1"/>
</dbReference>
<feature type="domain" description="Stomatal closure-related actin-binding protein coiled-coil" evidence="8">
    <location>
        <begin position="100"/>
        <end position="267"/>
    </location>
</feature>
<dbReference type="CDD" id="cd13232">
    <property type="entry name" value="Ig-PH_SCAB1"/>
    <property type="match status" value="1"/>
</dbReference>
<dbReference type="eggNOG" id="KOG3307">
    <property type="taxonomic scope" value="Eukaryota"/>
</dbReference>
<feature type="binding site" evidence="4">
    <location>
        <begin position="620"/>
        <end position="621"/>
    </location>
    <ligand>
        <name>substrate</name>
    </ligand>
</feature>